<reference evidence="2" key="1">
    <citation type="submission" date="2016-11" db="UniProtKB">
        <authorList>
            <consortium name="WormBaseParasite"/>
        </authorList>
    </citation>
    <scope>IDENTIFICATION</scope>
    <source>
        <strain evidence="2">KR3021</strain>
    </source>
</reference>
<evidence type="ECO:0000313" key="1">
    <source>
        <dbReference type="Proteomes" id="UP000095286"/>
    </source>
</evidence>
<proteinExistence type="predicted"/>
<evidence type="ECO:0000313" key="2">
    <source>
        <dbReference type="WBParaSite" id="RSKR_0000701200.1"/>
    </source>
</evidence>
<sequence length="932" mass="105755">MSNPLKRKASSPPLSNRQNNNEANKTDNSIKHPRLIENVVSYEEKENPEKPVAFLSKQSGTKPNALKVTEASRIVKGSMKKAPKVKKQARPRSGAVDDPFARLIEISSAAHKSLKDGGRAKPKANTQSAKIYNRTRNYIRLDYVRVGELVSLEKPVRLFGGKMTDERRNLAHSKVNRLMETMVYFTEQASEDAILETPEMIKKEYPLKHHQKIALHWLVKKEADLGSMILVHQKLNKNSLAELLDFKDRNARSRSLIPIDTTLIVVPSSLMNQWQLEIEKFVRDNFLTVYIYHGASRTDDPDELGRHDVVITSYSTVTSELADLADADELDENGEPIAKKRSNGNSKKPKKPKKLKNKGPSILSGLCFNRIVLDEAHNIRNRKTIISRACCKLSAISRICLSGTPMHNELMDMFSLFRFMRLNPLSEEAAFKEFIATRYSNEGTARLNAIVKAVLLRRTKSEKCKLTGRPIIDLPPIVYEEITLPFSPVERKIYDHMFEASRATVKSFLERNEDFVGKYEDAIGVKNPFLIMDKIEKTKGDNFQTMSFMLVLLLRLRQATNHFFLTRDAVDIDAFDQENGVTTEKKQLKSDWDSDAEESIGSESDDYSIQPKSRKPTKCGKATKFGKAGRWSDSDDEDYSIKKISSKINHWSDSEQDEPPIKPKLRKKSYWSESDEDDLSIKKEGFIMKEEASSDNDDLAIIQKDDSLLLIKEECPHDIPPIKDESCSDNDDVPTIDAASIKEENPPSHEEIFEREFKSTKIVALLEKLEKVLEDGDDKCIIVSQWTGMLALVEFQLNERGIAYYSITGKVKQRDRDVAQESFNDRSNSTRVLLLALTAGGTGLNLATASHMFLIDSSWNPQVEAQCRGRLHRFGQDRPVSIYKFAIENTIEDQIRVLQKKKLEMAKGVLEGAANFKAAKLSRQDLAFLFQV</sequence>
<protein>
    <submittedName>
        <fullName evidence="2">Helicase ATP-binding domain-containing protein</fullName>
    </submittedName>
</protein>
<name>A0AC35U252_9BILA</name>
<dbReference type="Proteomes" id="UP000095286">
    <property type="component" value="Unplaced"/>
</dbReference>
<organism evidence="1 2">
    <name type="scientific">Rhabditophanes sp. KR3021</name>
    <dbReference type="NCBI Taxonomy" id="114890"/>
    <lineage>
        <taxon>Eukaryota</taxon>
        <taxon>Metazoa</taxon>
        <taxon>Ecdysozoa</taxon>
        <taxon>Nematoda</taxon>
        <taxon>Chromadorea</taxon>
        <taxon>Rhabditida</taxon>
        <taxon>Tylenchina</taxon>
        <taxon>Panagrolaimomorpha</taxon>
        <taxon>Strongyloidoidea</taxon>
        <taxon>Alloionematidae</taxon>
        <taxon>Rhabditophanes</taxon>
    </lineage>
</organism>
<accession>A0AC35U252</accession>
<dbReference type="WBParaSite" id="RSKR_0000701200.1">
    <property type="protein sequence ID" value="RSKR_0000701200.1"/>
    <property type="gene ID" value="RSKR_0000701200"/>
</dbReference>